<reference evidence="3 4" key="5">
    <citation type="journal article" date="2010" name="Appl. Environ. Microbiol.">
        <title>phrR-like gene praR of Azorhizobium caulinodans ORS571 is essential for symbiosis with Sesbania rostrata and is involved in expression of reb genes.</title>
        <authorList>
            <person name="Akiba N."/>
            <person name="Aono T."/>
            <person name="Toyazaki H."/>
            <person name="Sato S."/>
            <person name="Oyaizu H."/>
        </authorList>
    </citation>
    <scope>NUCLEOTIDE SEQUENCE [LARGE SCALE GENOMIC DNA]</scope>
    <source>
        <strain evidence="4">ATCC 43989 / DSM 5975 / JCM 20966 / LMG 6465 / NBRC 14845 / NCIMB 13405 / ORS 571</strain>
    </source>
</reference>
<evidence type="ECO:0008006" key="5">
    <source>
        <dbReference type="Google" id="ProtNLM"/>
    </source>
</evidence>
<keyword evidence="2" id="KW-0812">Transmembrane</keyword>
<keyword evidence="2" id="KW-1133">Transmembrane helix</keyword>
<dbReference type="AlphaFoldDB" id="A8I0H1"/>
<reference evidence="4" key="2">
    <citation type="submission" date="2007-04" db="EMBL/GenBank/DDBJ databases">
        <title>Complete genome sequence of the nitrogen-fixing bacterium Azorhizobium caulinodans ORS571.</title>
        <authorList>
            <person name="Lee K.B."/>
            <person name="Backer P.D."/>
            <person name="Aono T."/>
            <person name="Liu C.T."/>
            <person name="Suzuki S."/>
            <person name="Suzuki T."/>
            <person name="Kaneko T."/>
            <person name="Yamada M."/>
            <person name="Tabata S."/>
            <person name="Kupfer D.M."/>
            <person name="Najar F.Z."/>
            <person name="Wiley G.B."/>
            <person name="Roe B."/>
            <person name="Binnewies T."/>
            <person name="Ussery D."/>
            <person name="Vereecke D."/>
            <person name="Gevers D."/>
            <person name="Holsters M."/>
            <person name="Oyaizu H."/>
        </authorList>
    </citation>
    <scope>NUCLEOTIDE SEQUENCE [LARGE SCALE GENOMIC DNA]</scope>
    <source>
        <strain evidence="4">ATCC 43989 / DSM 5975 / JCM 20966 / LMG 6465 / NBRC 14845 / NCIMB 13405 / ORS 571</strain>
    </source>
</reference>
<organism evidence="3 4">
    <name type="scientific">Azorhizobium caulinodans (strain ATCC 43989 / DSM 5975 / JCM 20966 / LMG 6465 / NBRC 14845 / NCIMB 13405 / ORS 571)</name>
    <dbReference type="NCBI Taxonomy" id="438753"/>
    <lineage>
        <taxon>Bacteria</taxon>
        <taxon>Pseudomonadati</taxon>
        <taxon>Pseudomonadota</taxon>
        <taxon>Alphaproteobacteria</taxon>
        <taxon>Hyphomicrobiales</taxon>
        <taxon>Xanthobacteraceae</taxon>
        <taxon>Azorhizobium</taxon>
    </lineage>
</organism>
<dbReference type="HOGENOM" id="CLU_1615644_0_0_5"/>
<keyword evidence="2" id="KW-0472">Membrane</keyword>
<reference evidence="3 4" key="3">
    <citation type="journal article" date="2008" name="BMC Genomics">
        <title>The genome of the versatile nitrogen fixer Azorhizobium caulinodans ORS571.</title>
        <authorList>
            <person name="Lee KB."/>
            <person name="Backer P.D."/>
            <person name="Aono T."/>
            <person name="Liu CT."/>
            <person name="Suzuki S."/>
            <person name="Suzuki T."/>
            <person name="Kaneko T."/>
            <person name="Yamada M."/>
            <person name="Tabata S."/>
            <person name="Kupfer D.M."/>
            <person name="Najar F.Z."/>
            <person name="Wiley G.B."/>
            <person name="Roe B."/>
            <person name="Binnewies T.T."/>
            <person name="Ussery D.W."/>
            <person name="D'Haeze W."/>
            <person name="Herder J.D."/>
            <person name="Gevers D."/>
            <person name="Vereecke D."/>
            <person name="Holsters M."/>
            <person name="Oyaizu H."/>
        </authorList>
    </citation>
    <scope>NUCLEOTIDE SEQUENCE [LARGE SCALE GENOMIC DNA]</scope>
    <source>
        <strain evidence="4">ATCC 43989 / DSM 5975 / JCM 20966 / LMG 6465 / NBRC 14845 / NCIMB 13405 / ORS 571</strain>
    </source>
</reference>
<reference evidence="3 4" key="1">
    <citation type="journal article" date="2007" name="Appl. Environ. Microbiol.">
        <title>Rhizobial factors required for stem nodule maturation and maintenance in Sesbania rostrata-Azorhizobium caulinodans ORS571 symbiosis.</title>
        <authorList>
            <person name="Suzuki S."/>
            <person name="Aono T."/>
            <person name="Lee KB."/>
            <person name="Suzuki T."/>
            <person name="Liu CT."/>
            <person name="Miwa H."/>
            <person name="Wakao S."/>
            <person name="Iki T."/>
            <person name="Oyaizu H."/>
        </authorList>
    </citation>
    <scope>NUCLEOTIDE SEQUENCE [LARGE SCALE GENOMIC DNA]</scope>
    <source>
        <strain evidence="4">ATCC 43989 / DSM 5975 / JCM 20966 / LMG 6465 / NBRC 14845 / NCIMB 13405 / ORS 571</strain>
    </source>
</reference>
<feature type="transmembrane region" description="Helical" evidence="2">
    <location>
        <begin position="56"/>
        <end position="77"/>
    </location>
</feature>
<evidence type="ECO:0000313" key="4">
    <source>
        <dbReference type="Proteomes" id="UP000000270"/>
    </source>
</evidence>
<keyword evidence="4" id="KW-1185">Reference proteome</keyword>
<gene>
    <name evidence="3" type="ordered locus">AZC_1257</name>
</gene>
<feature type="region of interest" description="Disordered" evidence="1">
    <location>
        <begin position="1"/>
        <end position="40"/>
    </location>
</feature>
<dbReference type="Proteomes" id="UP000000270">
    <property type="component" value="Chromosome"/>
</dbReference>
<name>A8I0H1_AZOC5</name>
<accession>A8I0H1</accession>
<reference evidence="3 4" key="4">
    <citation type="journal article" date="2009" name="Appl. Environ. Microbiol.">
        <title>Comparative genome-wide transcriptional profiling of Azorhizobium caulinodans ORS571 grown under free-living and symbiotic conditions.</title>
        <authorList>
            <person name="Tsukada S."/>
            <person name="Aono T."/>
            <person name="Akiba N."/>
            <person name="Lee KB."/>
            <person name="Liu CT."/>
            <person name="Toyazaki H."/>
            <person name="Oyaizu H."/>
        </authorList>
    </citation>
    <scope>NUCLEOTIDE SEQUENCE [LARGE SCALE GENOMIC DNA]</scope>
    <source>
        <strain evidence="4">ATCC 43989 / DSM 5975 / JCM 20966 / LMG 6465 / NBRC 14845 / NCIMB 13405 / ORS 571</strain>
    </source>
</reference>
<dbReference type="STRING" id="438753.AZC_1257"/>
<dbReference type="KEGG" id="azc:AZC_1257"/>
<proteinExistence type="predicted"/>
<sequence length="164" mass="16471">MDQLRQAPRASAAGADISSHPEADAVAGSPAPLLTPQRHPAAAHARGGARIGLSWLAAYLLVFQALISGLALGAMAAPAGNDGFILCLGTSADQDHGGPDTPSKAHDCFACPLAGGTPVLPGPLASPLKRAFVVLAPEAGRSDWPLLSHRAATSARPRAPPATA</sequence>
<protein>
    <recommendedName>
        <fullName evidence="5">DUF2946 domain-containing protein</fullName>
    </recommendedName>
</protein>
<evidence type="ECO:0000256" key="2">
    <source>
        <dbReference type="SAM" id="Phobius"/>
    </source>
</evidence>
<reference evidence="3 4" key="6">
    <citation type="journal article" date="2011" name="Appl. Environ. Microbiol.">
        <title>Involvement of the azorhizobial chromosome partition gene (parA) in the onset of bacteroid differentiation during Sesbania rostrata stem nodule development.</title>
        <authorList>
            <person name="Liu CT."/>
            <person name="Lee KB."/>
            <person name="Wang YS."/>
            <person name="Peng MH."/>
            <person name="Lee KT."/>
            <person name="Suzuki S."/>
            <person name="Suzuki T."/>
            <person name="Oyaizu H."/>
        </authorList>
    </citation>
    <scope>NUCLEOTIDE SEQUENCE [LARGE SCALE GENOMIC DNA]</scope>
    <source>
        <strain evidence="4">ATCC 43989 / DSM 5975 / JCM 20966 / LMG 6465 / NBRC 14845 / NCIMB 13405 / ORS 571</strain>
    </source>
</reference>
<dbReference type="EMBL" id="AP009384">
    <property type="protein sequence ID" value="BAF87255.1"/>
    <property type="molecule type" value="Genomic_DNA"/>
</dbReference>
<evidence type="ECO:0000313" key="3">
    <source>
        <dbReference type="EMBL" id="BAF87255.1"/>
    </source>
</evidence>
<evidence type="ECO:0000256" key="1">
    <source>
        <dbReference type="SAM" id="MobiDB-lite"/>
    </source>
</evidence>